<sequence length="59" mass="6000">MGDWCVVVGAKGRASGVGTSVGSEDCASEIIGCRATATKQLARSAFLFKDIAATCFDIG</sequence>
<comment type="caution">
    <text evidence="1">The sequence shown here is derived from an EMBL/GenBank/DDBJ whole genome shotgun (WGS) entry which is preliminary data.</text>
</comment>
<dbReference type="EMBL" id="WBVY01000001">
    <property type="protein sequence ID" value="KAB2659627.1"/>
    <property type="molecule type" value="Genomic_DNA"/>
</dbReference>
<evidence type="ECO:0000313" key="2">
    <source>
        <dbReference type="Proteomes" id="UP000460650"/>
    </source>
</evidence>
<organism evidence="1 2">
    <name type="scientific">Brucella tritici</name>
    <dbReference type="NCBI Taxonomy" id="94626"/>
    <lineage>
        <taxon>Bacteria</taxon>
        <taxon>Pseudomonadati</taxon>
        <taxon>Pseudomonadota</taxon>
        <taxon>Alphaproteobacteria</taxon>
        <taxon>Hyphomicrobiales</taxon>
        <taxon>Brucellaceae</taxon>
        <taxon>Brucella/Ochrobactrum group</taxon>
        <taxon>Brucella</taxon>
    </lineage>
</organism>
<accession>A0A7V7VYV3</accession>
<protein>
    <submittedName>
        <fullName evidence="1">Uncharacterized protein</fullName>
    </submittedName>
</protein>
<gene>
    <name evidence="1" type="ORF">F9K94_00025</name>
</gene>
<proteinExistence type="predicted"/>
<dbReference type="AlphaFoldDB" id="A0A7V7VYV3"/>
<name>A0A7V7VYV3_9HYPH</name>
<dbReference type="Proteomes" id="UP000460650">
    <property type="component" value="Unassembled WGS sequence"/>
</dbReference>
<reference evidence="1 2" key="1">
    <citation type="submission" date="2019-09" db="EMBL/GenBank/DDBJ databases">
        <title>Taxonomic organization of the family Brucellaceae based on a phylogenomic approach.</title>
        <authorList>
            <person name="Leclercq S."/>
            <person name="Cloeckaert A."/>
            <person name="Zygmunt M.S."/>
        </authorList>
    </citation>
    <scope>NUCLEOTIDE SEQUENCE [LARGE SCALE GENOMIC DNA]</scope>
    <source>
        <strain evidence="1 2">TA93</strain>
    </source>
</reference>
<evidence type="ECO:0000313" key="1">
    <source>
        <dbReference type="EMBL" id="KAB2659627.1"/>
    </source>
</evidence>